<feature type="compositionally biased region" description="Basic and acidic residues" evidence="2">
    <location>
        <begin position="49"/>
        <end position="58"/>
    </location>
</feature>
<sequence>MATASTSTTLQETPASLRKRSRILQKAHSTKQTAGSPASDSNGIAIPDTKSKRADKAGSPESRTVYESPEEVSDYDEEQSDAEEMYEQEQASKPHRRPTLNTAGLERRSSQDPELMSPTSRAWYEFDLAVVVALVSPIGNWLTGGDHVKNLLLIVLLIYYLHQIIEVPWKLYQKSRPHSRASHIPPSAALDDPDSAESRLAQIAASELRRLELFFLALCFFSPFAGAALLRYTTSAVLGPDAVSWFSTGLFVLATGMRPWSHLIDRLSRRTEELQDFVHCPSSTRGVHEDEFRSLEERVRHLEKSLGKVRQKMEAATEEVYDYVDDAVDSVEHAIRKQEKKWHKYEEMVDQMGQAVGNLSEKSFHHRDSGFAAAISADLKAIRAYLQYILQLLVPNWLLTPQEHAYYHSKHSGKLLGHQPNGKLAAHSLSPSSSSMPLETIIEEEEHKREMVVEPDTPLGKPYSLTSKLIYGIGYIATAPLRAVLRMILRNY</sequence>
<keyword evidence="1" id="KW-0175">Coiled coil</keyword>
<evidence type="ECO:0000313" key="3">
    <source>
        <dbReference type="EMBL" id="PPQ80587.1"/>
    </source>
</evidence>
<dbReference type="OrthoDB" id="10263751at2759"/>
<name>A0A409WQ14_9AGAR</name>
<evidence type="ECO:0000256" key="1">
    <source>
        <dbReference type="SAM" id="Coils"/>
    </source>
</evidence>
<accession>A0A409WQ14</accession>
<dbReference type="PANTHER" id="PTHR42032">
    <property type="entry name" value="YALI0E30679P"/>
    <property type="match status" value="1"/>
</dbReference>
<comment type="caution">
    <text evidence="3">The sequence shown here is derived from an EMBL/GenBank/DDBJ whole genome shotgun (WGS) entry which is preliminary data.</text>
</comment>
<protein>
    <submittedName>
        <fullName evidence="3">Uncharacterized protein</fullName>
    </submittedName>
</protein>
<feature type="compositionally biased region" description="Polar residues" evidence="2">
    <location>
        <begin position="30"/>
        <end position="42"/>
    </location>
</feature>
<proteinExistence type="predicted"/>
<dbReference type="Proteomes" id="UP000284706">
    <property type="component" value="Unassembled WGS sequence"/>
</dbReference>
<dbReference type="PANTHER" id="PTHR42032:SF1">
    <property type="entry name" value="YALI0E30679P"/>
    <property type="match status" value="1"/>
</dbReference>
<feature type="region of interest" description="Disordered" evidence="2">
    <location>
        <begin position="417"/>
        <end position="436"/>
    </location>
</feature>
<feature type="compositionally biased region" description="Polar residues" evidence="2">
    <location>
        <begin position="1"/>
        <end position="14"/>
    </location>
</feature>
<dbReference type="AlphaFoldDB" id="A0A409WQ14"/>
<feature type="coiled-coil region" evidence="1">
    <location>
        <begin position="292"/>
        <end position="319"/>
    </location>
</feature>
<dbReference type="EMBL" id="NHYE01004941">
    <property type="protein sequence ID" value="PPQ80587.1"/>
    <property type="molecule type" value="Genomic_DNA"/>
</dbReference>
<dbReference type="SUPFAM" id="SSF57997">
    <property type="entry name" value="Tropomyosin"/>
    <property type="match status" value="1"/>
</dbReference>
<evidence type="ECO:0000256" key="2">
    <source>
        <dbReference type="SAM" id="MobiDB-lite"/>
    </source>
</evidence>
<organism evidence="3 4">
    <name type="scientific">Gymnopilus dilepis</name>
    <dbReference type="NCBI Taxonomy" id="231916"/>
    <lineage>
        <taxon>Eukaryota</taxon>
        <taxon>Fungi</taxon>
        <taxon>Dikarya</taxon>
        <taxon>Basidiomycota</taxon>
        <taxon>Agaricomycotina</taxon>
        <taxon>Agaricomycetes</taxon>
        <taxon>Agaricomycetidae</taxon>
        <taxon>Agaricales</taxon>
        <taxon>Agaricineae</taxon>
        <taxon>Hymenogastraceae</taxon>
        <taxon>Gymnopilus</taxon>
    </lineage>
</organism>
<reference evidence="3 4" key="1">
    <citation type="journal article" date="2018" name="Evol. Lett.">
        <title>Horizontal gene cluster transfer increased hallucinogenic mushroom diversity.</title>
        <authorList>
            <person name="Reynolds H.T."/>
            <person name="Vijayakumar V."/>
            <person name="Gluck-Thaler E."/>
            <person name="Korotkin H.B."/>
            <person name="Matheny P.B."/>
            <person name="Slot J.C."/>
        </authorList>
    </citation>
    <scope>NUCLEOTIDE SEQUENCE [LARGE SCALE GENOMIC DNA]</scope>
    <source>
        <strain evidence="3 4">SRW20</strain>
    </source>
</reference>
<feature type="compositionally biased region" description="Acidic residues" evidence="2">
    <location>
        <begin position="68"/>
        <end position="87"/>
    </location>
</feature>
<feature type="compositionally biased region" description="Basic residues" evidence="2">
    <location>
        <begin position="17"/>
        <end position="29"/>
    </location>
</feature>
<gene>
    <name evidence="3" type="ORF">CVT26_004169</name>
</gene>
<evidence type="ECO:0000313" key="4">
    <source>
        <dbReference type="Proteomes" id="UP000284706"/>
    </source>
</evidence>
<dbReference type="STRING" id="231916.A0A409WQ14"/>
<keyword evidence="4" id="KW-1185">Reference proteome</keyword>
<feature type="region of interest" description="Disordered" evidence="2">
    <location>
        <begin position="1"/>
        <end position="114"/>
    </location>
</feature>
<dbReference type="InParanoid" id="A0A409WQ14"/>